<dbReference type="InterPro" id="IPR025255">
    <property type="entry name" value="DUF4202"/>
</dbReference>
<accession>K2PT06</accession>
<sequence>MDQDRFKQAIQQIDQINEQDPNTELYKGKDDPKELVYSQRMTDTLEKFVPQAKESLKIAARAQHIGRWKVDRQAYSMDRAGYLKWRTDLKKMHADLTVAILQKVGYSDEFTTEVSDLIQKKLLKKNDDAQTLQDVVCLVFLKHYFVEFSQKHTEEKLIGILQKTWAKMSEKGRNAALELDLDITARALIEKALQQ</sequence>
<proteinExistence type="predicted"/>
<evidence type="ECO:0000313" key="2">
    <source>
        <dbReference type="Proteomes" id="UP000007364"/>
    </source>
</evidence>
<dbReference type="EMBL" id="AMSG01000005">
    <property type="protein sequence ID" value="EKF55710.1"/>
    <property type="molecule type" value="Genomic_DNA"/>
</dbReference>
<dbReference type="PANTHER" id="PTHR41729:SF1">
    <property type="entry name" value="GLUTAMYL-TRNA SYNTHETASE"/>
    <property type="match status" value="1"/>
</dbReference>
<evidence type="ECO:0000313" key="1">
    <source>
        <dbReference type="EMBL" id="EKF55710.1"/>
    </source>
</evidence>
<dbReference type="STRING" id="555500.I215_05732"/>
<evidence type="ECO:0008006" key="3">
    <source>
        <dbReference type="Google" id="ProtNLM"/>
    </source>
</evidence>
<organism evidence="1 2">
    <name type="scientific">Galbibacter marinus</name>
    <dbReference type="NCBI Taxonomy" id="555500"/>
    <lineage>
        <taxon>Bacteria</taxon>
        <taxon>Pseudomonadati</taxon>
        <taxon>Bacteroidota</taxon>
        <taxon>Flavobacteriia</taxon>
        <taxon>Flavobacteriales</taxon>
        <taxon>Flavobacteriaceae</taxon>
        <taxon>Galbibacter</taxon>
    </lineage>
</organism>
<keyword evidence="2" id="KW-1185">Reference proteome</keyword>
<dbReference type="eggNOG" id="COG1670">
    <property type="taxonomic scope" value="Bacteria"/>
</dbReference>
<dbReference type="OrthoDB" id="9799165at2"/>
<gene>
    <name evidence="1" type="ORF">I215_05732</name>
</gene>
<dbReference type="AlphaFoldDB" id="K2PT06"/>
<protein>
    <recommendedName>
        <fullName evidence="3">DUF4202 domain-containing protein</fullName>
    </recommendedName>
</protein>
<reference evidence="1 2" key="1">
    <citation type="journal article" date="2012" name="J. Bacteriol.">
        <title>Genome Sequence of Galbibacter marinum Type Strain ck-I2-15.</title>
        <authorList>
            <person name="Lai Q."/>
            <person name="Li C."/>
            <person name="Shao Z."/>
        </authorList>
    </citation>
    <scope>NUCLEOTIDE SEQUENCE [LARGE SCALE GENOMIC DNA]</scope>
    <source>
        <strain evidence="2">ck-I2-15</strain>
    </source>
</reference>
<dbReference type="PATRIC" id="fig|555500.3.peg.1186"/>
<dbReference type="PANTHER" id="PTHR41729">
    <property type="entry name" value="GLUTAMYL-TRNA SYNTHETASE"/>
    <property type="match status" value="1"/>
</dbReference>
<comment type="caution">
    <text evidence="1">The sequence shown here is derived from an EMBL/GenBank/DDBJ whole genome shotgun (WGS) entry which is preliminary data.</text>
</comment>
<name>K2PT06_9FLAO</name>
<dbReference type="Proteomes" id="UP000007364">
    <property type="component" value="Unassembled WGS sequence"/>
</dbReference>
<dbReference type="RefSeq" id="WP_008991018.1">
    <property type="nucleotide sequence ID" value="NZ_AMSG01000005.1"/>
</dbReference>
<dbReference type="Pfam" id="PF13875">
    <property type="entry name" value="DUF4202"/>
    <property type="match status" value="1"/>
</dbReference>